<dbReference type="Proteomes" id="UP000722791">
    <property type="component" value="Unassembled WGS sequence"/>
</dbReference>
<feature type="region of interest" description="Disordered" evidence="1">
    <location>
        <begin position="1"/>
        <end position="31"/>
    </location>
</feature>
<name>A0A8J4GFW2_9CHLO</name>
<feature type="region of interest" description="Disordered" evidence="1">
    <location>
        <begin position="81"/>
        <end position="108"/>
    </location>
</feature>
<proteinExistence type="predicted"/>
<evidence type="ECO:0000313" key="3">
    <source>
        <dbReference type="EMBL" id="GIM06057.1"/>
    </source>
</evidence>
<gene>
    <name evidence="2" type="ORF">Vretifemale_12423</name>
    <name evidence="3" type="ORF">Vretimale_10365</name>
</gene>
<evidence type="ECO:0000313" key="4">
    <source>
        <dbReference type="Proteomes" id="UP000722791"/>
    </source>
</evidence>
<dbReference type="OrthoDB" id="545002at2759"/>
<protein>
    <submittedName>
        <fullName evidence="3">Uncharacterized protein</fullName>
    </submittedName>
</protein>
<dbReference type="AlphaFoldDB" id="A0A8J4GFW2"/>
<dbReference type="EMBL" id="BNCQ01000020">
    <property type="protein sequence ID" value="GIM06057.1"/>
    <property type="molecule type" value="Genomic_DNA"/>
</dbReference>
<reference evidence="3" key="1">
    <citation type="journal article" date="2021" name="Proc. Natl. Acad. Sci. U.S.A.">
        <title>Three genomes in the algal genus Volvox reveal the fate of a haploid sex-determining region after a transition to homothallism.</title>
        <authorList>
            <person name="Yamamoto K."/>
            <person name="Hamaji T."/>
            <person name="Kawai-Toyooka H."/>
            <person name="Matsuzaki R."/>
            <person name="Takahashi F."/>
            <person name="Nishimura Y."/>
            <person name="Kawachi M."/>
            <person name="Noguchi H."/>
            <person name="Minakuchi Y."/>
            <person name="Umen J.G."/>
            <person name="Toyoda A."/>
            <person name="Nozaki H."/>
        </authorList>
    </citation>
    <scope>NUCLEOTIDE SEQUENCE</scope>
    <source>
        <strain evidence="3">NIES-3785</strain>
        <strain evidence="2">NIES-3786</strain>
    </source>
</reference>
<organism evidence="3 4">
    <name type="scientific">Volvox reticuliferus</name>
    <dbReference type="NCBI Taxonomy" id="1737510"/>
    <lineage>
        <taxon>Eukaryota</taxon>
        <taxon>Viridiplantae</taxon>
        <taxon>Chlorophyta</taxon>
        <taxon>core chlorophytes</taxon>
        <taxon>Chlorophyceae</taxon>
        <taxon>CS clade</taxon>
        <taxon>Chlamydomonadales</taxon>
        <taxon>Volvocaceae</taxon>
        <taxon>Volvox</taxon>
    </lineage>
</organism>
<sequence length="108" mass="11525">MREESEESPPPPPRRNIRNSSPGNDAPPAKCKHIAPEAGLMVVRGGLVSTYVLGGGGPYRIQILTTIIICCRVLPYLRGKGTSSSTGHYSRGGWTDGPSRTAPRGTPR</sequence>
<comment type="caution">
    <text evidence="3">The sequence shown here is derived from an EMBL/GenBank/DDBJ whole genome shotgun (WGS) entry which is preliminary data.</text>
</comment>
<evidence type="ECO:0000313" key="2">
    <source>
        <dbReference type="EMBL" id="GIL83678.1"/>
    </source>
</evidence>
<evidence type="ECO:0000313" key="5">
    <source>
        <dbReference type="Proteomes" id="UP000747110"/>
    </source>
</evidence>
<dbReference type="Proteomes" id="UP000747110">
    <property type="component" value="Unassembled WGS sequence"/>
</dbReference>
<dbReference type="EMBL" id="BNCP01000027">
    <property type="protein sequence ID" value="GIL83678.1"/>
    <property type="molecule type" value="Genomic_DNA"/>
</dbReference>
<evidence type="ECO:0000256" key="1">
    <source>
        <dbReference type="SAM" id="MobiDB-lite"/>
    </source>
</evidence>
<accession>A0A8J4GFW2</accession>
<keyword evidence="5" id="KW-1185">Reference proteome</keyword>